<protein>
    <submittedName>
        <fullName evidence="1">Uncharacterized protein</fullName>
    </submittedName>
</protein>
<sequence>MLAVDLSWPALGGYLTTILMYPSHPMEIIGGRCQRFVFLNSAVPGGCSHFCS</sequence>
<name>A0AAD6RQ20_9ROSI</name>
<dbReference type="Proteomes" id="UP001164929">
    <property type="component" value="Chromosome 1"/>
</dbReference>
<comment type="caution">
    <text evidence="1">The sequence shown here is derived from an EMBL/GenBank/DDBJ whole genome shotgun (WGS) entry which is preliminary data.</text>
</comment>
<dbReference type="EMBL" id="JAQIZT010000001">
    <property type="protein sequence ID" value="KAJ7013048.1"/>
    <property type="molecule type" value="Genomic_DNA"/>
</dbReference>
<evidence type="ECO:0000313" key="2">
    <source>
        <dbReference type="Proteomes" id="UP001164929"/>
    </source>
</evidence>
<proteinExistence type="predicted"/>
<dbReference type="AlphaFoldDB" id="A0AAD6RQ20"/>
<reference evidence="1 2" key="1">
    <citation type="journal article" date="2023" name="Mol. Ecol. Resour.">
        <title>Chromosome-level genome assembly of a triploid poplar Populus alba 'Berolinensis'.</title>
        <authorList>
            <person name="Chen S."/>
            <person name="Yu Y."/>
            <person name="Wang X."/>
            <person name="Wang S."/>
            <person name="Zhang T."/>
            <person name="Zhou Y."/>
            <person name="He R."/>
            <person name="Meng N."/>
            <person name="Wang Y."/>
            <person name="Liu W."/>
            <person name="Liu Z."/>
            <person name="Liu J."/>
            <person name="Guo Q."/>
            <person name="Huang H."/>
            <person name="Sederoff R.R."/>
            <person name="Wang G."/>
            <person name="Qu G."/>
            <person name="Chen S."/>
        </authorList>
    </citation>
    <scope>NUCLEOTIDE SEQUENCE [LARGE SCALE GENOMIC DNA]</scope>
    <source>
        <strain evidence="1">SC-2020</strain>
    </source>
</reference>
<evidence type="ECO:0000313" key="1">
    <source>
        <dbReference type="EMBL" id="KAJ7013048.1"/>
    </source>
</evidence>
<gene>
    <name evidence="1" type="ORF">NC653_002928</name>
</gene>
<keyword evidence="2" id="KW-1185">Reference proteome</keyword>
<organism evidence="1 2">
    <name type="scientific">Populus alba x Populus x berolinensis</name>
    <dbReference type="NCBI Taxonomy" id="444605"/>
    <lineage>
        <taxon>Eukaryota</taxon>
        <taxon>Viridiplantae</taxon>
        <taxon>Streptophyta</taxon>
        <taxon>Embryophyta</taxon>
        <taxon>Tracheophyta</taxon>
        <taxon>Spermatophyta</taxon>
        <taxon>Magnoliopsida</taxon>
        <taxon>eudicotyledons</taxon>
        <taxon>Gunneridae</taxon>
        <taxon>Pentapetalae</taxon>
        <taxon>rosids</taxon>
        <taxon>fabids</taxon>
        <taxon>Malpighiales</taxon>
        <taxon>Salicaceae</taxon>
        <taxon>Saliceae</taxon>
        <taxon>Populus</taxon>
    </lineage>
</organism>
<accession>A0AAD6RQ20</accession>